<dbReference type="Gene3D" id="3.20.10.10">
    <property type="entry name" value="D-amino Acid Aminotransferase, subunit A, domain 2"/>
    <property type="match status" value="1"/>
</dbReference>
<dbReference type="PANTHER" id="PTHR47703">
    <property type="entry name" value="D-AMINOACID AMINOTRANSFERASE-LIKE PLP-DEPENDENT ENZYMES SUPERFAMILY PROTEIN"/>
    <property type="match status" value="1"/>
</dbReference>
<organism evidence="1">
    <name type="scientific">Albugo laibachii Nc14</name>
    <dbReference type="NCBI Taxonomy" id="890382"/>
    <lineage>
        <taxon>Eukaryota</taxon>
        <taxon>Sar</taxon>
        <taxon>Stramenopiles</taxon>
        <taxon>Oomycota</taxon>
        <taxon>Peronosporomycetes</taxon>
        <taxon>Albuginales</taxon>
        <taxon>Albuginaceae</taxon>
        <taxon>Albugo</taxon>
    </lineage>
</organism>
<dbReference type="Pfam" id="PF01063">
    <property type="entry name" value="Aminotran_4"/>
    <property type="match status" value="1"/>
</dbReference>
<evidence type="ECO:0000313" key="1">
    <source>
        <dbReference type="EMBL" id="CCA24086.1"/>
    </source>
</evidence>
<gene>
    <name evidence="1" type="primary">AlNc14C221G9112</name>
    <name evidence="1" type="ORF">ALNC14_102300</name>
</gene>
<sequence>MNSSAFTIEQRVDPLVADAENDTPTIIPAAYPNAKSFLCSYPLGTYTCLRAHWRSHTIDSYQPLQLNFHLDRLKTGFVLSSDRQGSSQAIGFTEIALCSTKTLVERLLEHCALSRMRPAPVLLLTILWSYDTKALDRNLLIAILVSRMPQISPHQKMDTRRYALVYGQPRVLPACKDSSWIFNRRQIEEYKEEVQKKLSDGILIEVVLVDKAREAGVPRLLEGLITNVFVVQDGQVWTAKEGILHGSMSQLVIKACAALQIPIIQESPSYNDRNLWQAAFLTIRVMSPIGVILWDPSVFTDENSFKEAPGNSSEWEQTDLSRQETKHSRELVEKIYDYIVSQLFETE</sequence>
<proteinExistence type="predicted"/>
<dbReference type="InterPro" id="IPR036038">
    <property type="entry name" value="Aminotransferase-like"/>
</dbReference>
<name>F0WRX0_9STRA</name>
<dbReference type="HOGENOM" id="CLU_072210_0_0_1"/>
<accession>F0WRX0</accession>
<reference evidence="1" key="2">
    <citation type="submission" date="2011-02" db="EMBL/GenBank/DDBJ databases">
        <authorList>
            <person name="MacLean D."/>
        </authorList>
    </citation>
    <scope>NUCLEOTIDE SEQUENCE</scope>
</reference>
<dbReference type="InterPro" id="IPR043132">
    <property type="entry name" value="BCAT-like_C"/>
</dbReference>
<dbReference type="SUPFAM" id="SSF56752">
    <property type="entry name" value="D-aminoacid aminotransferase-like PLP-dependent enzymes"/>
    <property type="match status" value="1"/>
</dbReference>
<reference evidence="1" key="1">
    <citation type="journal article" date="2011" name="PLoS Biol.">
        <title>Gene gain and loss during evolution of obligate parasitism in the white rust pathogen of Arabidopsis thaliana.</title>
        <authorList>
            <person name="Kemen E."/>
            <person name="Gardiner A."/>
            <person name="Schultz-Larsen T."/>
            <person name="Kemen A.C."/>
            <person name="Balmuth A.L."/>
            <person name="Robert-Seilaniantz A."/>
            <person name="Bailey K."/>
            <person name="Holub E."/>
            <person name="Studholme D.J."/>
            <person name="Maclean D."/>
            <person name="Jones J.D."/>
        </authorList>
    </citation>
    <scope>NUCLEOTIDE SEQUENCE</scope>
</reference>
<protein>
    <submittedName>
        <fullName evidence="1">Thioredoxinlike protein putative</fullName>
    </submittedName>
</protein>
<dbReference type="InterPro" id="IPR001544">
    <property type="entry name" value="Aminotrans_IV"/>
</dbReference>
<dbReference type="PANTHER" id="PTHR47703:SF2">
    <property type="entry name" value="D-AMINOACID AMINOTRANSFERASE-LIKE PLP-DEPENDENT ENZYMES SUPERFAMILY PROTEIN"/>
    <property type="match status" value="1"/>
</dbReference>
<dbReference type="EMBL" id="FR824266">
    <property type="protein sequence ID" value="CCA24086.1"/>
    <property type="molecule type" value="Genomic_DNA"/>
</dbReference>
<dbReference type="GO" id="GO:0003824">
    <property type="term" value="F:catalytic activity"/>
    <property type="evidence" value="ECO:0007669"/>
    <property type="project" value="InterPro"/>
</dbReference>
<dbReference type="AlphaFoldDB" id="F0WRX0"/>